<dbReference type="GO" id="GO:0003700">
    <property type="term" value="F:DNA-binding transcription factor activity"/>
    <property type="evidence" value="ECO:0007669"/>
    <property type="project" value="InterPro"/>
</dbReference>
<evidence type="ECO:0000313" key="2">
    <source>
        <dbReference type="EMBL" id="SPC75648.1"/>
    </source>
</evidence>
<evidence type="ECO:0000256" key="1">
    <source>
        <dbReference type="SAM" id="MobiDB-lite"/>
    </source>
</evidence>
<dbReference type="PANTHER" id="PTHR46412">
    <property type="entry name" value="BES1-INTERACTING MYC-LIKE PROTEIN"/>
    <property type="match status" value="1"/>
</dbReference>
<dbReference type="GO" id="GO:0046983">
    <property type="term" value="F:protein dimerization activity"/>
    <property type="evidence" value="ECO:0007669"/>
    <property type="project" value="InterPro"/>
</dbReference>
<sequence>MFMVSYICLQQRNHRGPAESCMDHSQVIRNGFGIEDNVDPPAVLTNAHNSAESEFGTDLVYKALDHPTGSATPPVPLNMQMKPNMFDPVGRGGMPTQSLHESIYDAENLPSQPQSEWWHARPYATECAVPNNSLNEREELAVDSASDSISSAYSQG</sequence>
<accession>A0A2N9ELH9</accession>
<dbReference type="AlphaFoldDB" id="A0A2N9ELH9"/>
<gene>
    <name evidence="2" type="ORF">FSB_LOCUS3530</name>
</gene>
<feature type="region of interest" description="Disordered" evidence="1">
    <location>
        <begin position="71"/>
        <end position="97"/>
    </location>
</feature>
<organism evidence="2">
    <name type="scientific">Fagus sylvatica</name>
    <name type="common">Beechnut</name>
    <dbReference type="NCBI Taxonomy" id="28930"/>
    <lineage>
        <taxon>Eukaryota</taxon>
        <taxon>Viridiplantae</taxon>
        <taxon>Streptophyta</taxon>
        <taxon>Embryophyta</taxon>
        <taxon>Tracheophyta</taxon>
        <taxon>Spermatophyta</taxon>
        <taxon>Magnoliopsida</taxon>
        <taxon>eudicotyledons</taxon>
        <taxon>Gunneridae</taxon>
        <taxon>Pentapetalae</taxon>
        <taxon>rosids</taxon>
        <taxon>fabids</taxon>
        <taxon>Fagales</taxon>
        <taxon>Fagaceae</taxon>
        <taxon>Fagus</taxon>
    </lineage>
</organism>
<dbReference type="PANTHER" id="PTHR46412:SF9">
    <property type="entry name" value="TRANSCRIPTION FACTOR BIM3"/>
    <property type="match status" value="1"/>
</dbReference>
<name>A0A2N9ELH9_FAGSY</name>
<dbReference type="EMBL" id="OIVN01000172">
    <property type="protein sequence ID" value="SPC75648.1"/>
    <property type="molecule type" value="Genomic_DNA"/>
</dbReference>
<reference evidence="2" key="1">
    <citation type="submission" date="2018-02" db="EMBL/GenBank/DDBJ databases">
        <authorList>
            <person name="Cohen D.B."/>
            <person name="Kent A.D."/>
        </authorList>
    </citation>
    <scope>NUCLEOTIDE SEQUENCE</scope>
</reference>
<dbReference type="GO" id="GO:0006351">
    <property type="term" value="P:DNA-templated transcription"/>
    <property type="evidence" value="ECO:0007669"/>
    <property type="project" value="InterPro"/>
</dbReference>
<dbReference type="InterPro" id="IPR044295">
    <property type="entry name" value="BIM1/2/3"/>
</dbReference>
<protein>
    <submittedName>
        <fullName evidence="2">Uncharacterized protein</fullName>
    </submittedName>
</protein>
<proteinExistence type="predicted"/>